<name>A0AAD4IEW7_9PLEO</name>
<keyword evidence="2" id="KW-1185">Reference proteome</keyword>
<organism evidence="1 2">
    <name type="scientific">Alternaria panax</name>
    <dbReference type="NCBI Taxonomy" id="48097"/>
    <lineage>
        <taxon>Eukaryota</taxon>
        <taxon>Fungi</taxon>
        <taxon>Dikarya</taxon>
        <taxon>Ascomycota</taxon>
        <taxon>Pezizomycotina</taxon>
        <taxon>Dothideomycetes</taxon>
        <taxon>Pleosporomycetidae</taxon>
        <taxon>Pleosporales</taxon>
        <taxon>Pleosporineae</taxon>
        <taxon>Pleosporaceae</taxon>
        <taxon>Alternaria</taxon>
        <taxon>Alternaria sect. Panax</taxon>
    </lineage>
</organism>
<dbReference type="Proteomes" id="UP001199106">
    <property type="component" value="Unassembled WGS sequence"/>
</dbReference>
<reference evidence="1" key="1">
    <citation type="submission" date="2021-07" db="EMBL/GenBank/DDBJ databases">
        <title>Genome Resource of American Ginseng Black Spot Pathogen Alternaria panax.</title>
        <authorList>
            <person name="Qiu C."/>
            <person name="Wang W."/>
            <person name="Liu Z."/>
        </authorList>
    </citation>
    <scope>NUCLEOTIDE SEQUENCE</scope>
    <source>
        <strain evidence="1">BNCC115425</strain>
    </source>
</reference>
<accession>A0AAD4IEW7</accession>
<gene>
    <name evidence="1" type="ORF">G6011_03355</name>
</gene>
<dbReference type="EMBL" id="JAANER010000002">
    <property type="protein sequence ID" value="KAG9193320.1"/>
    <property type="molecule type" value="Genomic_DNA"/>
</dbReference>
<evidence type="ECO:0000313" key="2">
    <source>
        <dbReference type="Proteomes" id="UP001199106"/>
    </source>
</evidence>
<evidence type="ECO:0000313" key="1">
    <source>
        <dbReference type="EMBL" id="KAG9193320.1"/>
    </source>
</evidence>
<protein>
    <submittedName>
        <fullName evidence="1">Uncharacterized protein</fullName>
    </submittedName>
</protein>
<sequence>MWNDSRINYECKKIFIKEGYKVEDIEMFEVLYEDCYETPWVMCRHKDAWYQAELMKFYISLIPVNVRQFNRHFIALPADDRGGPDTYNDYDSILFKGQANFHSIVANSAKSMGKYTGEGRPVWDTAWWRDAVDTNATALMNPTSLISMEECFGQTTVLAIMFFQGHGIGQDRTPEVRKIEPLLWKYRVRYGLLFLVSWSRFCVERLLEDSPVGLPDQLPDIEA</sequence>
<dbReference type="AlphaFoldDB" id="A0AAD4IEW7"/>
<comment type="caution">
    <text evidence="1">The sequence shown here is derived from an EMBL/GenBank/DDBJ whole genome shotgun (WGS) entry which is preliminary data.</text>
</comment>
<proteinExistence type="predicted"/>